<dbReference type="RefSeq" id="WP_143126690.1">
    <property type="nucleotide sequence ID" value="NZ_VJMG01000056.1"/>
</dbReference>
<dbReference type="AlphaFoldDB" id="A0A549T303"/>
<name>A0A549T303_9HYPH</name>
<feature type="chain" id="PRO_5022118606" evidence="1">
    <location>
        <begin position="23"/>
        <end position="131"/>
    </location>
</feature>
<keyword evidence="3" id="KW-1185">Reference proteome</keyword>
<sequence>MIRSTSLAAVLLAVVPALPAQAIDNRIVRQLDALTPEERREQRCDIEAMNRIARESEGFRPDKVIAYTFGDTVEKGDLIRAPGAVFRSRGDWYRLRYKCQTANDGLEVKSFDYKVGSKVPREQWEQYYLYD</sequence>
<evidence type="ECO:0000313" key="3">
    <source>
        <dbReference type="Proteomes" id="UP000316801"/>
    </source>
</evidence>
<dbReference type="Pfam" id="PF06059">
    <property type="entry name" value="DUF930"/>
    <property type="match status" value="1"/>
</dbReference>
<dbReference type="InterPro" id="IPR009273">
    <property type="entry name" value="DUF930"/>
</dbReference>
<dbReference type="EMBL" id="VJMG01000056">
    <property type="protein sequence ID" value="TRL36268.1"/>
    <property type="molecule type" value="Genomic_DNA"/>
</dbReference>
<protein>
    <submittedName>
        <fullName evidence="2">DUF930 domain-containing protein</fullName>
    </submittedName>
</protein>
<dbReference type="Proteomes" id="UP000316801">
    <property type="component" value="Unassembled WGS sequence"/>
</dbReference>
<gene>
    <name evidence="2" type="ORF">FNA46_18520</name>
</gene>
<feature type="signal peptide" evidence="1">
    <location>
        <begin position="1"/>
        <end position="22"/>
    </location>
</feature>
<proteinExistence type="predicted"/>
<accession>A0A549T303</accession>
<organism evidence="2 3">
    <name type="scientific">Rhizobium straminoryzae</name>
    <dbReference type="NCBI Taxonomy" id="1387186"/>
    <lineage>
        <taxon>Bacteria</taxon>
        <taxon>Pseudomonadati</taxon>
        <taxon>Pseudomonadota</taxon>
        <taxon>Alphaproteobacteria</taxon>
        <taxon>Hyphomicrobiales</taxon>
        <taxon>Rhizobiaceae</taxon>
        <taxon>Rhizobium/Agrobacterium group</taxon>
        <taxon>Rhizobium</taxon>
    </lineage>
</organism>
<evidence type="ECO:0000313" key="2">
    <source>
        <dbReference type="EMBL" id="TRL36268.1"/>
    </source>
</evidence>
<keyword evidence="1" id="KW-0732">Signal</keyword>
<reference evidence="2 3" key="1">
    <citation type="submission" date="2019-07" db="EMBL/GenBank/DDBJ databases">
        <title>Ln-dependent methylotrophs.</title>
        <authorList>
            <person name="Tani A."/>
        </authorList>
    </citation>
    <scope>NUCLEOTIDE SEQUENCE [LARGE SCALE GENOMIC DNA]</scope>
    <source>
        <strain evidence="2 3">SM12</strain>
    </source>
</reference>
<evidence type="ECO:0000256" key="1">
    <source>
        <dbReference type="SAM" id="SignalP"/>
    </source>
</evidence>
<comment type="caution">
    <text evidence="2">The sequence shown here is derived from an EMBL/GenBank/DDBJ whole genome shotgun (WGS) entry which is preliminary data.</text>
</comment>